<feature type="compositionally biased region" description="Acidic residues" evidence="2">
    <location>
        <begin position="190"/>
        <end position="205"/>
    </location>
</feature>
<feature type="region of interest" description="Disordered" evidence="2">
    <location>
        <begin position="1"/>
        <end position="23"/>
    </location>
</feature>
<reference evidence="3" key="2">
    <citation type="submission" date="2025-09" db="UniProtKB">
        <authorList>
            <consortium name="Ensembl"/>
        </authorList>
    </citation>
    <scope>IDENTIFICATION</scope>
</reference>
<feature type="coiled-coil region" evidence="1">
    <location>
        <begin position="91"/>
        <end position="118"/>
    </location>
</feature>
<accession>A0A3Q3J1A0</accession>
<evidence type="ECO:0000256" key="2">
    <source>
        <dbReference type="SAM" id="MobiDB-lite"/>
    </source>
</evidence>
<dbReference type="Ensembl" id="ENSMALT00000007027.1">
    <property type="protein sequence ID" value="ENSMALP00000006882.1"/>
    <property type="gene ID" value="ENSMALG00000004903.1"/>
</dbReference>
<evidence type="ECO:0008006" key="5">
    <source>
        <dbReference type="Google" id="ProtNLM"/>
    </source>
</evidence>
<keyword evidence="4" id="KW-1185">Reference proteome</keyword>
<feature type="region of interest" description="Disordered" evidence="2">
    <location>
        <begin position="190"/>
        <end position="226"/>
    </location>
</feature>
<dbReference type="Pfam" id="PF15794">
    <property type="entry name" value="CCDC106"/>
    <property type="match status" value="1"/>
</dbReference>
<dbReference type="PANTHER" id="PTHR16477:SF3">
    <property type="entry name" value="COILED-COIL DOMAIN CONTAINING 106B ISOFORM 1-RELATED"/>
    <property type="match status" value="1"/>
</dbReference>
<evidence type="ECO:0000313" key="4">
    <source>
        <dbReference type="Proteomes" id="UP000261600"/>
    </source>
</evidence>
<dbReference type="RefSeq" id="XP_020471063.1">
    <property type="nucleotide sequence ID" value="XM_020615407.1"/>
</dbReference>
<reference evidence="3" key="1">
    <citation type="submission" date="2025-08" db="UniProtKB">
        <authorList>
            <consortium name="Ensembl"/>
        </authorList>
    </citation>
    <scope>IDENTIFICATION</scope>
</reference>
<dbReference type="CTD" id="503711"/>
<dbReference type="Proteomes" id="UP000261600">
    <property type="component" value="Unplaced"/>
</dbReference>
<proteinExistence type="predicted"/>
<evidence type="ECO:0000313" key="3">
    <source>
        <dbReference type="Ensembl" id="ENSMALP00000006882.1"/>
    </source>
</evidence>
<protein>
    <recommendedName>
        <fullName evidence="5">Coiled-coil domain containing 106b</fullName>
    </recommendedName>
</protein>
<name>A0A3Q3J1A0_MONAL</name>
<dbReference type="GO" id="GO:0005654">
    <property type="term" value="C:nucleoplasm"/>
    <property type="evidence" value="ECO:0007669"/>
    <property type="project" value="TreeGrafter"/>
</dbReference>
<dbReference type="OrthoDB" id="8721206at2759"/>
<dbReference type="GeneID" id="109968860"/>
<feature type="compositionally biased region" description="Basic and acidic residues" evidence="2">
    <location>
        <begin position="1"/>
        <end position="12"/>
    </location>
</feature>
<dbReference type="InterPro" id="IPR031591">
    <property type="entry name" value="CCDC106"/>
</dbReference>
<dbReference type="STRING" id="43700.ENSMALP00000006882"/>
<dbReference type="KEGG" id="malb:109968860"/>
<dbReference type="PANTHER" id="PTHR16477">
    <property type="entry name" value="COILED-COIL DOMAIN-CONTAINING PROTEIN 106"/>
    <property type="match status" value="1"/>
</dbReference>
<sequence length="346" mass="39790">MNPPATREEATPPEHYLPRPSAAGGGGLYLDAYEVSFPLEESIERPPAYHVNQGHQVMDEPGVQESPHSPYSPFILVSNLRAHLYVALEKNVWLQKRIEELEEERNFLRCQLDRFIVSMRSPEVTDWCADAQRAVKLQPASPPSPPSPMTTRSGMTLKRLPGAGSRTRRSTAVPVKQEFHLEEDKYYTEDEYLEEEEEEDEDEDSSVEKGSKKKSRGRAGGEPRMKMRRIFRITHGRERQRVKDPDGVLIRYKKILSTYQRVRSMSRAFQIHGVDRNTMASTSPIAELLLVAPEKVSEVGEFDASKEKLLDYARRCYKTMDDQTHTKVQAMKKTHKLLPISYRFRN</sequence>
<organism evidence="3 4">
    <name type="scientific">Monopterus albus</name>
    <name type="common">Swamp eel</name>
    <dbReference type="NCBI Taxonomy" id="43700"/>
    <lineage>
        <taxon>Eukaryota</taxon>
        <taxon>Metazoa</taxon>
        <taxon>Chordata</taxon>
        <taxon>Craniata</taxon>
        <taxon>Vertebrata</taxon>
        <taxon>Euteleostomi</taxon>
        <taxon>Actinopterygii</taxon>
        <taxon>Neopterygii</taxon>
        <taxon>Teleostei</taxon>
        <taxon>Neoteleostei</taxon>
        <taxon>Acanthomorphata</taxon>
        <taxon>Anabantaria</taxon>
        <taxon>Synbranchiformes</taxon>
        <taxon>Synbranchidae</taxon>
        <taxon>Monopterus</taxon>
    </lineage>
</organism>
<evidence type="ECO:0000256" key="1">
    <source>
        <dbReference type="SAM" id="Coils"/>
    </source>
</evidence>
<feature type="region of interest" description="Disordered" evidence="2">
    <location>
        <begin position="136"/>
        <end position="175"/>
    </location>
</feature>
<dbReference type="AlphaFoldDB" id="A0A3Q3J1A0"/>
<keyword evidence="1" id="KW-0175">Coiled coil</keyword>